<evidence type="ECO:0000313" key="1">
    <source>
        <dbReference type="EMBL" id="KAH3861006.1"/>
    </source>
</evidence>
<dbReference type="EMBL" id="JAIWYP010000002">
    <property type="protein sequence ID" value="KAH3861006.1"/>
    <property type="molecule type" value="Genomic_DNA"/>
</dbReference>
<organism evidence="1 2">
    <name type="scientific">Dreissena polymorpha</name>
    <name type="common">Zebra mussel</name>
    <name type="synonym">Mytilus polymorpha</name>
    <dbReference type="NCBI Taxonomy" id="45954"/>
    <lineage>
        <taxon>Eukaryota</taxon>
        <taxon>Metazoa</taxon>
        <taxon>Spiralia</taxon>
        <taxon>Lophotrochozoa</taxon>
        <taxon>Mollusca</taxon>
        <taxon>Bivalvia</taxon>
        <taxon>Autobranchia</taxon>
        <taxon>Heteroconchia</taxon>
        <taxon>Euheterodonta</taxon>
        <taxon>Imparidentia</taxon>
        <taxon>Neoheterodontei</taxon>
        <taxon>Myida</taxon>
        <taxon>Dreissenoidea</taxon>
        <taxon>Dreissenidae</taxon>
        <taxon>Dreissena</taxon>
    </lineage>
</organism>
<comment type="caution">
    <text evidence="1">The sequence shown here is derived from an EMBL/GenBank/DDBJ whole genome shotgun (WGS) entry which is preliminary data.</text>
</comment>
<evidence type="ECO:0000313" key="2">
    <source>
        <dbReference type="Proteomes" id="UP000828390"/>
    </source>
</evidence>
<gene>
    <name evidence="1" type="ORF">DPMN_023932</name>
</gene>
<protein>
    <submittedName>
        <fullName evidence="1">Uncharacterized protein</fullName>
    </submittedName>
</protein>
<accession>A0A9D4LN62</accession>
<dbReference type="AlphaFoldDB" id="A0A9D4LN62"/>
<reference evidence="1" key="2">
    <citation type="submission" date="2020-11" db="EMBL/GenBank/DDBJ databases">
        <authorList>
            <person name="McCartney M.A."/>
            <person name="Auch B."/>
            <person name="Kono T."/>
            <person name="Mallez S."/>
            <person name="Becker A."/>
            <person name="Gohl D.M."/>
            <person name="Silverstein K.A.T."/>
            <person name="Koren S."/>
            <person name="Bechman K.B."/>
            <person name="Herman A."/>
            <person name="Abrahante J.E."/>
            <person name="Garbe J."/>
        </authorList>
    </citation>
    <scope>NUCLEOTIDE SEQUENCE</scope>
    <source>
        <strain evidence="1">Duluth1</strain>
        <tissue evidence="1">Whole animal</tissue>
    </source>
</reference>
<keyword evidence="2" id="KW-1185">Reference proteome</keyword>
<dbReference type="Proteomes" id="UP000828390">
    <property type="component" value="Unassembled WGS sequence"/>
</dbReference>
<proteinExistence type="predicted"/>
<name>A0A9D4LN62_DREPO</name>
<reference evidence="1" key="1">
    <citation type="journal article" date="2019" name="bioRxiv">
        <title>The Genome of the Zebra Mussel, Dreissena polymorpha: A Resource for Invasive Species Research.</title>
        <authorList>
            <person name="McCartney M.A."/>
            <person name="Auch B."/>
            <person name="Kono T."/>
            <person name="Mallez S."/>
            <person name="Zhang Y."/>
            <person name="Obille A."/>
            <person name="Becker A."/>
            <person name="Abrahante J.E."/>
            <person name="Garbe J."/>
            <person name="Badalamenti J.P."/>
            <person name="Herman A."/>
            <person name="Mangelson H."/>
            <person name="Liachko I."/>
            <person name="Sullivan S."/>
            <person name="Sone E.D."/>
            <person name="Koren S."/>
            <person name="Silverstein K.A.T."/>
            <person name="Beckman K.B."/>
            <person name="Gohl D.M."/>
        </authorList>
    </citation>
    <scope>NUCLEOTIDE SEQUENCE</scope>
    <source>
        <strain evidence="1">Duluth1</strain>
        <tissue evidence="1">Whole animal</tissue>
    </source>
</reference>
<sequence length="189" mass="21414">MFALKAGILTHRTDTSWTGSSYSFIDKTMQEFLAAYHIACNLPVIDDIIYFYLKRNKSSYLDISKVFIFLCGMNIFAANKLSGLMNECDVAHSKCSSEDSREFQSIIESGIKEAAANRQDGSGLKLSHFYITAKNMRELHRIWSTNTSNVLTLHFKIFVGDPEFCILSSHGPSKPEFCYELNLSLCHKL</sequence>